<dbReference type="GO" id="GO:0071453">
    <property type="term" value="P:cellular response to oxygen levels"/>
    <property type="evidence" value="ECO:0007669"/>
    <property type="project" value="TreeGrafter"/>
</dbReference>
<dbReference type="PANTHER" id="PTHR30083:SF1">
    <property type="entry name" value="TRANSCRIPTIONAL REGULATOR"/>
    <property type="match status" value="1"/>
</dbReference>
<organism evidence="2 3">
    <name type="scientific">Megasphaera elsdenii</name>
    <dbReference type="NCBI Taxonomy" id="907"/>
    <lineage>
        <taxon>Bacteria</taxon>
        <taxon>Bacillati</taxon>
        <taxon>Bacillota</taxon>
        <taxon>Negativicutes</taxon>
        <taxon>Veillonellales</taxon>
        <taxon>Veillonellaceae</taxon>
        <taxon>Megasphaera</taxon>
    </lineage>
</organism>
<dbReference type="AlphaFoldDB" id="A0A2S0M7Z1"/>
<dbReference type="OrthoDB" id="4536617at2"/>
<reference evidence="2 3" key="1">
    <citation type="journal article" date="2018" name="Genome Announc.">
        <title>Complete genomes of two Megasphaera elsdenii strains, NCIMB 702410 and ATCC 25940.</title>
        <authorList>
            <person name="Hatmaker E.A."/>
            <person name="O'Dell K."/>
            <person name="Riley L.A."/>
            <person name="Klingeman D.M."/>
            <person name="Guss A.M."/>
        </authorList>
    </citation>
    <scope>NUCLEOTIDE SEQUENCE [LARGE SCALE GENOMIC DNA]</scope>
    <source>
        <strain evidence="2 3">NCIMB702410</strain>
    </source>
</reference>
<dbReference type="InterPro" id="IPR036086">
    <property type="entry name" value="ParB/Sulfiredoxin_sf"/>
</dbReference>
<proteinExistence type="predicted"/>
<dbReference type="InterPro" id="IPR003115">
    <property type="entry name" value="ParB_N"/>
</dbReference>
<dbReference type="SMART" id="SM00470">
    <property type="entry name" value="ParB"/>
    <property type="match status" value="1"/>
</dbReference>
<dbReference type="Pfam" id="PF02195">
    <property type="entry name" value="ParB_N"/>
    <property type="match status" value="1"/>
</dbReference>
<gene>
    <name evidence="2" type="ORF">C6Y28_08190</name>
</gene>
<feature type="domain" description="ParB-like N-terminal" evidence="1">
    <location>
        <begin position="13"/>
        <end position="109"/>
    </location>
</feature>
<dbReference type="SUPFAM" id="SSF110849">
    <property type="entry name" value="ParB/Sulfiredoxin"/>
    <property type="match status" value="1"/>
</dbReference>
<evidence type="ECO:0000259" key="1">
    <source>
        <dbReference type="SMART" id="SM00470"/>
    </source>
</evidence>
<protein>
    <submittedName>
        <fullName evidence="2">Chromosome partitioning protein ParB</fullName>
    </submittedName>
</protein>
<dbReference type="Gene3D" id="3.90.1530.10">
    <property type="entry name" value="Conserved hypothetical protein from pyrococcus furiosus pfu- 392566-001, ParB domain"/>
    <property type="match status" value="1"/>
</dbReference>
<evidence type="ECO:0000313" key="3">
    <source>
        <dbReference type="Proteomes" id="UP000238358"/>
    </source>
</evidence>
<dbReference type="EMBL" id="CP027569">
    <property type="protein sequence ID" value="AVO27584.1"/>
    <property type="molecule type" value="Genomic_DNA"/>
</dbReference>
<dbReference type="RefSeq" id="WP_027895092.1">
    <property type="nucleotide sequence ID" value="NZ_CP027569.1"/>
</dbReference>
<sequence>MDKEFKSPVYNVIAVPIEKIRANEYNPNSVAPPEMKLLYDSIKEDGYTMPIVCYYHKEDDMYEIVDGFHRYSVMLKHKDIYDREHGMLPVSIIDKPIGERMASTIRHNRARGSHDLDLMSNIVRELVDMGKSNRWIMKHLGMDADEVIRLKQITGLAALFKDNEFSKSWEAK</sequence>
<accession>A0A2S0M7Z1</accession>
<evidence type="ECO:0000313" key="2">
    <source>
        <dbReference type="EMBL" id="AVO27584.1"/>
    </source>
</evidence>
<dbReference type="CDD" id="cd16397">
    <property type="entry name" value="IbrB_like"/>
    <property type="match status" value="1"/>
</dbReference>
<name>A0A2S0M7Z1_MEGEL</name>
<dbReference type="PANTHER" id="PTHR30083">
    <property type="entry name" value="TRANSCRIPTIONAL REGULATOR-RELATED"/>
    <property type="match status" value="1"/>
</dbReference>
<dbReference type="Proteomes" id="UP000238358">
    <property type="component" value="Chromosome"/>
</dbReference>